<dbReference type="InterPro" id="IPR039422">
    <property type="entry name" value="MarR/SlyA-like"/>
</dbReference>
<dbReference type="Pfam" id="PF01047">
    <property type="entry name" value="MarR"/>
    <property type="match status" value="1"/>
</dbReference>
<dbReference type="Gene3D" id="1.10.10.10">
    <property type="entry name" value="Winged helix-like DNA-binding domain superfamily/Winged helix DNA-binding domain"/>
    <property type="match status" value="1"/>
</dbReference>
<feature type="domain" description="HTH marR-type" evidence="2">
    <location>
        <begin position="49"/>
        <end position="185"/>
    </location>
</feature>
<dbReference type="PROSITE" id="PS50995">
    <property type="entry name" value="HTH_MARR_2"/>
    <property type="match status" value="1"/>
</dbReference>
<comment type="caution">
    <text evidence="3">The sequence shown here is derived from an EMBL/GenBank/DDBJ whole genome shotgun (WGS) entry which is preliminary data.</text>
</comment>
<dbReference type="SMART" id="SM00347">
    <property type="entry name" value="HTH_MARR"/>
    <property type="match status" value="1"/>
</dbReference>
<dbReference type="PANTHER" id="PTHR33164">
    <property type="entry name" value="TRANSCRIPTIONAL REGULATOR, MARR FAMILY"/>
    <property type="match status" value="1"/>
</dbReference>
<evidence type="ECO:0000259" key="2">
    <source>
        <dbReference type="PROSITE" id="PS50995"/>
    </source>
</evidence>
<gene>
    <name evidence="3" type="ORF">H9786_12650</name>
</gene>
<dbReference type="PANTHER" id="PTHR33164:SF106">
    <property type="entry name" value="TRANSCRIPTIONAL REGULATORY PROTEIN"/>
    <property type="match status" value="1"/>
</dbReference>
<feature type="coiled-coil region" evidence="1">
    <location>
        <begin position="49"/>
        <end position="79"/>
    </location>
</feature>
<sequence>MATSETGPPGAGRAERPLGEGWVYSVVANDPHGELVDRTGVGEGELAQIDELMAALAGLRAAEQELTRASLTYMQLNETDMKALHYLIVCEQQGVVATPSTIAAHLGISSASTTKLLDRLEKGGHVRRSRHPSDRRALAISIEAATRVAATRTVGTQHARRFHAARRLTSEQREIVIDFLDDMAREISIADVDWGDPGDA</sequence>
<dbReference type="GO" id="GO:0006950">
    <property type="term" value="P:response to stress"/>
    <property type="evidence" value="ECO:0007669"/>
    <property type="project" value="TreeGrafter"/>
</dbReference>
<evidence type="ECO:0000313" key="3">
    <source>
        <dbReference type="EMBL" id="HJB11356.1"/>
    </source>
</evidence>
<dbReference type="InterPro" id="IPR036390">
    <property type="entry name" value="WH_DNA-bd_sf"/>
</dbReference>
<reference evidence="3" key="2">
    <citation type="submission" date="2021-04" db="EMBL/GenBank/DDBJ databases">
        <authorList>
            <person name="Gilroy R."/>
        </authorList>
    </citation>
    <scope>NUCLEOTIDE SEQUENCE</scope>
    <source>
        <strain evidence="3">ChiHjej13B12-24818</strain>
    </source>
</reference>
<dbReference type="SUPFAM" id="SSF46785">
    <property type="entry name" value="Winged helix' DNA-binding domain"/>
    <property type="match status" value="1"/>
</dbReference>
<name>A0A9D2LFF6_9MICO</name>
<proteinExistence type="predicted"/>
<dbReference type="Proteomes" id="UP000823823">
    <property type="component" value="Unassembled WGS sequence"/>
</dbReference>
<dbReference type="InterPro" id="IPR036388">
    <property type="entry name" value="WH-like_DNA-bd_sf"/>
</dbReference>
<accession>A0A9D2LFF6</accession>
<dbReference type="PRINTS" id="PR00598">
    <property type="entry name" value="HTHMARR"/>
</dbReference>
<protein>
    <submittedName>
        <fullName evidence="3">MarR family transcriptional regulator</fullName>
    </submittedName>
</protein>
<dbReference type="AlphaFoldDB" id="A0A9D2LFF6"/>
<evidence type="ECO:0000313" key="4">
    <source>
        <dbReference type="Proteomes" id="UP000823823"/>
    </source>
</evidence>
<dbReference type="EMBL" id="DWZH01000099">
    <property type="protein sequence ID" value="HJB11356.1"/>
    <property type="molecule type" value="Genomic_DNA"/>
</dbReference>
<dbReference type="GO" id="GO:0003700">
    <property type="term" value="F:DNA-binding transcription factor activity"/>
    <property type="evidence" value="ECO:0007669"/>
    <property type="project" value="InterPro"/>
</dbReference>
<reference evidence="3" key="1">
    <citation type="journal article" date="2021" name="PeerJ">
        <title>Extensive microbial diversity within the chicken gut microbiome revealed by metagenomics and culture.</title>
        <authorList>
            <person name="Gilroy R."/>
            <person name="Ravi A."/>
            <person name="Getino M."/>
            <person name="Pursley I."/>
            <person name="Horton D.L."/>
            <person name="Alikhan N.F."/>
            <person name="Baker D."/>
            <person name="Gharbi K."/>
            <person name="Hall N."/>
            <person name="Watson M."/>
            <person name="Adriaenssens E.M."/>
            <person name="Foster-Nyarko E."/>
            <person name="Jarju S."/>
            <person name="Secka A."/>
            <person name="Antonio M."/>
            <person name="Oren A."/>
            <person name="Chaudhuri R.R."/>
            <person name="La Ragione R."/>
            <person name="Hildebrand F."/>
            <person name="Pallen M.J."/>
        </authorList>
    </citation>
    <scope>NUCLEOTIDE SEQUENCE</scope>
    <source>
        <strain evidence="3">ChiHjej13B12-24818</strain>
    </source>
</reference>
<organism evidence="3 4">
    <name type="scientific">Candidatus Brachybacterium merdavium</name>
    <dbReference type="NCBI Taxonomy" id="2838513"/>
    <lineage>
        <taxon>Bacteria</taxon>
        <taxon>Bacillati</taxon>
        <taxon>Actinomycetota</taxon>
        <taxon>Actinomycetes</taxon>
        <taxon>Micrococcales</taxon>
        <taxon>Dermabacteraceae</taxon>
        <taxon>Brachybacterium</taxon>
    </lineage>
</organism>
<keyword evidence="1" id="KW-0175">Coiled coil</keyword>
<dbReference type="InterPro" id="IPR000835">
    <property type="entry name" value="HTH_MarR-typ"/>
</dbReference>
<evidence type="ECO:0000256" key="1">
    <source>
        <dbReference type="SAM" id="Coils"/>
    </source>
</evidence>